<organism evidence="7 8">
    <name type="scientific">Fibrobacter intestinalis</name>
    <dbReference type="NCBI Taxonomy" id="28122"/>
    <lineage>
        <taxon>Bacteria</taxon>
        <taxon>Pseudomonadati</taxon>
        <taxon>Fibrobacterota</taxon>
        <taxon>Fibrobacteria</taxon>
        <taxon>Fibrobacterales</taxon>
        <taxon>Fibrobacteraceae</taxon>
        <taxon>Fibrobacter</taxon>
    </lineage>
</organism>
<feature type="transmembrane region" description="Helical" evidence="6">
    <location>
        <begin position="104"/>
        <end position="119"/>
    </location>
</feature>
<dbReference type="Gene3D" id="1.20.120.1780">
    <property type="entry name" value="UbiA prenyltransferase"/>
    <property type="match status" value="1"/>
</dbReference>
<gene>
    <name evidence="7" type="ORF">SAMN05720469_103137</name>
</gene>
<feature type="transmembrane region" description="Helical" evidence="6">
    <location>
        <begin position="153"/>
        <end position="173"/>
    </location>
</feature>
<keyword evidence="2" id="KW-1003">Cell membrane</keyword>
<dbReference type="Gene3D" id="1.10.357.140">
    <property type="entry name" value="UbiA prenyltransferase"/>
    <property type="match status" value="1"/>
</dbReference>
<reference evidence="8" key="1">
    <citation type="submission" date="2016-11" db="EMBL/GenBank/DDBJ databases">
        <authorList>
            <person name="Varghese N."/>
            <person name="Submissions S."/>
        </authorList>
    </citation>
    <scope>NUCLEOTIDE SEQUENCE [LARGE SCALE GENOMIC DNA]</scope>
    <source>
        <strain evidence="8">UWOS</strain>
    </source>
</reference>
<sequence length="274" mass="30537">MRSLFQMARLGNILIAEITLAAGIFLSQGIFTLRGIAANAIAFACAIAFGNILNDIFDLEIDKINRPSRPLPAGKISVRSAKIFADICAAITLAAGFISPSPTSHLLFFFALLILLFFYDKNIKRIPLIKNVCVAILCTTPLMRSLFLPQANFYPIYTAIGFAFLFTFAREIFKDLEDTQGDLNAGIITFPLVVGENKASLFASLLLLFSLLSIPIPVAIGWMPRSFLWTLIPLIPLVFFTCRFSQKKQYRTAQKWTKSSMVVGLFFLIFSHFI</sequence>
<evidence type="ECO:0000256" key="2">
    <source>
        <dbReference type="ARBA" id="ARBA00022475"/>
    </source>
</evidence>
<feature type="transmembrane region" description="Helical" evidence="6">
    <location>
        <begin position="36"/>
        <end position="57"/>
    </location>
</feature>
<dbReference type="AlphaFoldDB" id="A0A1M6R7C1"/>
<dbReference type="GO" id="GO:0016020">
    <property type="term" value="C:membrane"/>
    <property type="evidence" value="ECO:0007669"/>
    <property type="project" value="UniProtKB-SubCell"/>
</dbReference>
<keyword evidence="4 6" id="KW-1133">Transmembrane helix</keyword>
<dbReference type="InterPro" id="IPR000537">
    <property type="entry name" value="UbiA_prenyltransferase"/>
</dbReference>
<feature type="transmembrane region" description="Helical" evidence="6">
    <location>
        <begin position="226"/>
        <end position="244"/>
    </location>
</feature>
<dbReference type="PANTHER" id="PTHR42723:SF1">
    <property type="entry name" value="CHLOROPHYLL SYNTHASE, CHLOROPLASTIC"/>
    <property type="match status" value="1"/>
</dbReference>
<keyword evidence="3 6" id="KW-0812">Transmembrane</keyword>
<keyword evidence="7" id="KW-0808">Transferase</keyword>
<evidence type="ECO:0000256" key="4">
    <source>
        <dbReference type="ARBA" id="ARBA00022989"/>
    </source>
</evidence>
<evidence type="ECO:0000256" key="5">
    <source>
        <dbReference type="ARBA" id="ARBA00023136"/>
    </source>
</evidence>
<evidence type="ECO:0000256" key="1">
    <source>
        <dbReference type="ARBA" id="ARBA00004141"/>
    </source>
</evidence>
<evidence type="ECO:0000313" key="7">
    <source>
        <dbReference type="EMBL" id="SHK28379.1"/>
    </source>
</evidence>
<feature type="transmembrane region" description="Helical" evidence="6">
    <location>
        <begin position="256"/>
        <end position="273"/>
    </location>
</feature>
<dbReference type="EMBL" id="FRAW01000003">
    <property type="protein sequence ID" value="SHK28379.1"/>
    <property type="molecule type" value="Genomic_DNA"/>
</dbReference>
<dbReference type="Pfam" id="PF01040">
    <property type="entry name" value="UbiA"/>
    <property type="match status" value="1"/>
</dbReference>
<evidence type="ECO:0000256" key="3">
    <source>
        <dbReference type="ARBA" id="ARBA00022692"/>
    </source>
</evidence>
<protein>
    <submittedName>
        <fullName evidence="7">4-hydroxybenzoate polyprenyltransferase/geranylgeranylglycerol-phosphate geranylgeranyltransferase</fullName>
    </submittedName>
</protein>
<dbReference type="Proteomes" id="UP000184275">
    <property type="component" value="Unassembled WGS sequence"/>
</dbReference>
<dbReference type="InterPro" id="IPR044878">
    <property type="entry name" value="UbiA_sf"/>
</dbReference>
<feature type="transmembrane region" description="Helical" evidence="6">
    <location>
        <begin position="78"/>
        <end position="98"/>
    </location>
</feature>
<dbReference type="PANTHER" id="PTHR42723">
    <property type="entry name" value="CHLOROPHYLL SYNTHASE"/>
    <property type="match status" value="1"/>
</dbReference>
<dbReference type="InterPro" id="IPR050475">
    <property type="entry name" value="Prenyltransferase_related"/>
</dbReference>
<evidence type="ECO:0000313" key="8">
    <source>
        <dbReference type="Proteomes" id="UP000184275"/>
    </source>
</evidence>
<evidence type="ECO:0000256" key="6">
    <source>
        <dbReference type="SAM" id="Phobius"/>
    </source>
</evidence>
<comment type="subcellular location">
    <subcellularLocation>
        <location evidence="1">Membrane</location>
        <topology evidence="1">Multi-pass membrane protein</topology>
    </subcellularLocation>
</comment>
<feature type="transmembrane region" description="Helical" evidence="6">
    <location>
        <begin position="201"/>
        <end position="220"/>
    </location>
</feature>
<feature type="transmembrane region" description="Helical" evidence="6">
    <location>
        <begin position="12"/>
        <end position="30"/>
    </location>
</feature>
<accession>A0A1M6R7C1</accession>
<dbReference type="RefSeq" id="WP_073302489.1">
    <property type="nucleotide sequence ID" value="NZ_FRAW01000003.1"/>
</dbReference>
<feature type="transmembrane region" description="Helical" evidence="6">
    <location>
        <begin position="128"/>
        <end position="147"/>
    </location>
</feature>
<keyword evidence="8" id="KW-1185">Reference proteome</keyword>
<dbReference type="GO" id="GO:0016765">
    <property type="term" value="F:transferase activity, transferring alkyl or aryl (other than methyl) groups"/>
    <property type="evidence" value="ECO:0007669"/>
    <property type="project" value="InterPro"/>
</dbReference>
<keyword evidence="5 6" id="KW-0472">Membrane</keyword>
<name>A0A1M6R7C1_9BACT</name>
<proteinExistence type="predicted"/>